<dbReference type="AlphaFoldDB" id="A0A7K3M5R6"/>
<accession>A0A7K3M5R6</accession>
<dbReference type="SUPFAM" id="SSF46894">
    <property type="entry name" value="C-terminal effector domain of the bipartite response regulators"/>
    <property type="match status" value="1"/>
</dbReference>
<dbReference type="EMBL" id="WLZY01000005">
    <property type="protein sequence ID" value="NDL58664.1"/>
    <property type="molecule type" value="Genomic_DNA"/>
</dbReference>
<dbReference type="GO" id="GO:0003677">
    <property type="term" value="F:DNA binding"/>
    <property type="evidence" value="ECO:0007669"/>
    <property type="project" value="UniProtKB-UniRule"/>
</dbReference>
<name>A0A7K3M5R6_9ACTN</name>
<organism evidence="5 6">
    <name type="scientific">Phytoactinopolyspora mesophila</name>
    <dbReference type="NCBI Taxonomy" id="2650750"/>
    <lineage>
        <taxon>Bacteria</taxon>
        <taxon>Bacillati</taxon>
        <taxon>Actinomycetota</taxon>
        <taxon>Actinomycetes</taxon>
        <taxon>Jiangellales</taxon>
        <taxon>Jiangellaceae</taxon>
        <taxon>Phytoactinopolyspora</taxon>
    </lineage>
</organism>
<dbReference type="PROSITE" id="PS51755">
    <property type="entry name" value="OMPR_PHOB"/>
    <property type="match status" value="1"/>
</dbReference>
<dbReference type="SUPFAM" id="SSF48452">
    <property type="entry name" value="TPR-like"/>
    <property type="match status" value="3"/>
</dbReference>
<feature type="DNA-binding region" description="OmpR/PhoB-type" evidence="3">
    <location>
        <begin position="1"/>
        <end position="96"/>
    </location>
</feature>
<keyword evidence="6" id="KW-1185">Reference proteome</keyword>
<dbReference type="Pfam" id="PF00486">
    <property type="entry name" value="Trans_reg_C"/>
    <property type="match status" value="1"/>
</dbReference>
<evidence type="ECO:0000256" key="1">
    <source>
        <dbReference type="ARBA" id="ARBA00005820"/>
    </source>
</evidence>
<dbReference type="Proteomes" id="UP000460435">
    <property type="component" value="Unassembled WGS sequence"/>
</dbReference>
<dbReference type="Gene3D" id="3.40.50.300">
    <property type="entry name" value="P-loop containing nucleotide triphosphate hydrolases"/>
    <property type="match status" value="1"/>
</dbReference>
<dbReference type="SMART" id="SM00862">
    <property type="entry name" value="Trans_reg_C"/>
    <property type="match status" value="1"/>
</dbReference>
<dbReference type="InterPro" id="IPR005158">
    <property type="entry name" value="BTAD"/>
</dbReference>
<dbReference type="InterPro" id="IPR058852">
    <property type="entry name" value="HTH_77"/>
</dbReference>
<dbReference type="Pfam" id="PF03704">
    <property type="entry name" value="BTAD"/>
    <property type="match status" value="1"/>
</dbReference>
<keyword evidence="2 3" id="KW-0238">DNA-binding</keyword>
<dbReference type="SMART" id="SM01043">
    <property type="entry name" value="BTAD"/>
    <property type="match status" value="1"/>
</dbReference>
<comment type="similarity">
    <text evidence="1">Belongs to the AfsR/DnrI/RedD regulatory family.</text>
</comment>
<dbReference type="GO" id="GO:0000160">
    <property type="term" value="P:phosphorelay signal transduction system"/>
    <property type="evidence" value="ECO:0007669"/>
    <property type="project" value="InterPro"/>
</dbReference>
<reference evidence="5 6" key="1">
    <citation type="submission" date="2019-11" db="EMBL/GenBank/DDBJ databases">
        <authorList>
            <person name="Li X.-J."/>
            <person name="Feng X.-M."/>
        </authorList>
    </citation>
    <scope>NUCLEOTIDE SEQUENCE [LARGE SCALE GENOMIC DNA]</scope>
    <source>
        <strain evidence="5 6">XMNu-373</strain>
    </source>
</reference>
<dbReference type="CDD" id="cd15831">
    <property type="entry name" value="BTAD"/>
    <property type="match status" value="1"/>
</dbReference>
<dbReference type="PRINTS" id="PR00364">
    <property type="entry name" value="DISEASERSIST"/>
</dbReference>
<dbReference type="RefSeq" id="WP_162451355.1">
    <property type="nucleotide sequence ID" value="NZ_WLZY01000005.1"/>
</dbReference>
<dbReference type="Pfam" id="PF25872">
    <property type="entry name" value="HTH_77"/>
    <property type="match status" value="1"/>
</dbReference>
<protein>
    <submittedName>
        <fullName evidence="5">Tetratricopeptide repeat protein</fullName>
    </submittedName>
</protein>
<evidence type="ECO:0000313" key="5">
    <source>
        <dbReference type="EMBL" id="NDL58664.1"/>
    </source>
</evidence>
<dbReference type="Gene3D" id="1.25.40.10">
    <property type="entry name" value="Tetratricopeptide repeat domain"/>
    <property type="match status" value="3"/>
</dbReference>
<evidence type="ECO:0000256" key="3">
    <source>
        <dbReference type="PROSITE-ProRule" id="PRU01091"/>
    </source>
</evidence>
<dbReference type="InterPro" id="IPR027417">
    <property type="entry name" value="P-loop_NTPase"/>
</dbReference>
<dbReference type="SMART" id="SM00028">
    <property type="entry name" value="TPR"/>
    <property type="match status" value="4"/>
</dbReference>
<dbReference type="InterPro" id="IPR016032">
    <property type="entry name" value="Sig_transdc_resp-reg_C-effctor"/>
</dbReference>
<gene>
    <name evidence="5" type="ORF">F7O44_16470</name>
</gene>
<dbReference type="Gene3D" id="1.10.10.10">
    <property type="entry name" value="Winged helix-like DNA-binding domain superfamily/Winged helix DNA-binding domain"/>
    <property type="match status" value="1"/>
</dbReference>
<feature type="domain" description="OmpR/PhoB-type" evidence="4">
    <location>
        <begin position="1"/>
        <end position="96"/>
    </location>
</feature>
<evidence type="ECO:0000313" key="6">
    <source>
        <dbReference type="Proteomes" id="UP000460435"/>
    </source>
</evidence>
<dbReference type="InterPro" id="IPR019734">
    <property type="entry name" value="TPR_rpt"/>
</dbReference>
<comment type="caution">
    <text evidence="5">The sequence shown here is derived from an EMBL/GenBank/DDBJ whole genome shotgun (WGS) entry which is preliminary data.</text>
</comment>
<dbReference type="GO" id="GO:0006355">
    <property type="term" value="P:regulation of DNA-templated transcription"/>
    <property type="evidence" value="ECO:0007669"/>
    <property type="project" value="InterPro"/>
</dbReference>
<evidence type="ECO:0000256" key="2">
    <source>
        <dbReference type="ARBA" id="ARBA00023125"/>
    </source>
</evidence>
<dbReference type="PANTHER" id="PTHR47691:SF3">
    <property type="entry name" value="HTH-TYPE TRANSCRIPTIONAL REGULATOR RV0890C-RELATED"/>
    <property type="match status" value="1"/>
</dbReference>
<sequence length="1064" mass="114142">MRFGMLGSLAVWSAEGQPVTVPELKTRALLADLLVHADQVVSSERLIDDVWGDQLPHNPANALQGKVSQLRRALESAEAGGRDLVVSRAPGYVLRIPDDGLDAQQFQRLLTLAQRTDVPRAKAALLADALALWRGPVLADFADAGFVRSASVGLEEQRLMAIEEQAAARLELGEHRLLVGELSDLVDRYPLRERLRALHMRALYRSGRQNDALASYGDLRERLRDELGLDPSAPVAALHQAILRQDASLTVPVAPAVTVRPSLPTPVTELVGRAEAAAEVASLLKTNRFVTLTGPGGVGKTRLALEVATRAAETLADGVYLVELAAAERPGAPGTDSLAECEATVAEMVLTAMGIRDDPRASNPGSPGSTSVTERLAGVFADRQVLLILDNCEHVIDAVAGLAEVLLTSAAELRIVATSQEPLRASGEVVWLVPPLELPDPAAGTDPAVLRRSPAVDLFVARAAAAAPGFVLDAGNADAVATICRRLDGIPLGLELAAARVSALGVHELAARLDDRLQLLTAGRRHAPPRQRTLRAMIDWSWELLTDDERTVLRRLAVQPGGSTLPAAEAICGDDRVAAGSVPDVLARLVDRSLVTVAHGPRGERRFRLLETVQAYCVQRLEEAGELPATRRRQLRFYTELAERAEPHLYGVAQRQWLERLDAETANLRAALDGAAQLPDSTLGLRLSNALTWYWVLRGRLGELGRSLGTALAVPGSAPATVRSRAVVWRAALAFGTGAEPDWAGMSDEVLSALEDLDDPLDRARAEWALGYCLLSVGSSAGGIGSGLLEQSLTTFRATGDRWGMAAALVVRGSYRLRQGAVSSVARDGEQAMAWFEELGDQWGVAMAASLLGERAILTGDFDEAARLYRTSLRISEELGLWADACFVLCGLGQIAWLTGDNVAAKEFFERARRLAGDHFIKVAMELAEVGLGGVARRDGELDTAEVRLRGWLDWNRGIQAHDRVAHIQTELGFVAVQRGDVEAALGLFGEGLDAARRVGDPWLQTRALEGMAGAYMLAGQHDDAARRLEAAAGIRSAAHVPVAPAEQAELERLNARVGAARRR</sequence>
<evidence type="ECO:0000259" key="4">
    <source>
        <dbReference type="PROSITE" id="PS51755"/>
    </source>
</evidence>
<dbReference type="Pfam" id="PF13424">
    <property type="entry name" value="TPR_12"/>
    <property type="match status" value="1"/>
</dbReference>
<proteinExistence type="inferred from homology"/>
<dbReference type="SUPFAM" id="SSF52540">
    <property type="entry name" value="P-loop containing nucleoside triphosphate hydrolases"/>
    <property type="match status" value="1"/>
</dbReference>
<dbReference type="InterPro" id="IPR001867">
    <property type="entry name" value="OmpR/PhoB-type_DNA-bd"/>
</dbReference>
<dbReference type="InterPro" id="IPR011990">
    <property type="entry name" value="TPR-like_helical_dom_sf"/>
</dbReference>
<dbReference type="InterPro" id="IPR036388">
    <property type="entry name" value="WH-like_DNA-bd_sf"/>
</dbReference>
<dbReference type="PANTHER" id="PTHR47691">
    <property type="entry name" value="REGULATOR-RELATED"/>
    <property type="match status" value="1"/>
</dbReference>